<dbReference type="EMBL" id="JBIAQY010000015">
    <property type="protein sequence ID" value="MFF3572825.1"/>
    <property type="molecule type" value="Genomic_DNA"/>
</dbReference>
<reference evidence="1 2" key="1">
    <citation type="submission" date="2024-10" db="EMBL/GenBank/DDBJ databases">
        <title>The Natural Products Discovery Center: Release of the First 8490 Sequenced Strains for Exploring Actinobacteria Biosynthetic Diversity.</title>
        <authorList>
            <person name="Kalkreuter E."/>
            <person name="Kautsar S.A."/>
            <person name="Yang D."/>
            <person name="Bader C.D."/>
            <person name="Teijaro C.N."/>
            <person name="Fluegel L."/>
            <person name="Davis C.M."/>
            <person name="Simpson J.R."/>
            <person name="Lauterbach L."/>
            <person name="Steele A.D."/>
            <person name="Gui C."/>
            <person name="Meng S."/>
            <person name="Li G."/>
            <person name="Viehrig K."/>
            <person name="Ye F."/>
            <person name="Su P."/>
            <person name="Kiefer A.F."/>
            <person name="Nichols A."/>
            <person name="Cepeda A.J."/>
            <person name="Yan W."/>
            <person name="Fan B."/>
            <person name="Jiang Y."/>
            <person name="Adhikari A."/>
            <person name="Zheng C.-J."/>
            <person name="Schuster L."/>
            <person name="Cowan T.M."/>
            <person name="Smanski M.J."/>
            <person name="Chevrette M.G."/>
            <person name="De Carvalho L.P.S."/>
            <person name="Shen B."/>
        </authorList>
    </citation>
    <scope>NUCLEOTIDE SEQUENCE [LARGE SCALE GENOMIC DNA]</scope>
    <source>
        <strain evidence="1 2">NPDC002593</strain>
    </source>
</reference>
<dbReference type="SUPFAM" id="SSF103165">
    <property type="entry name" value="Ta1353-like"/>
    <property type="match status" value="1"/>
</dbReference>
<sequence>MELSTVPIDKPEDLDVVVGQSHFIKTVEDLHEALVGTGPQLRFGLAFCEASGPRLVRHSGNDPDLVDLATRNALAIGAGHCFVVFLREGHPVNVLNAIRHVPEVCTIFCATANPVQIVIAENDLGRGIIGVIDGPPPLGVETTADQQDRRELLRRIGYKL</sequence>
<name>A0ABW6SBL9_9NOCA</name>
<keyword evidence="1" id="KW-0418">Kinase</keyword>
<dbReference type="Pfam" id="PF04008">
    <property type="entry name" value="Adenosine_kin"/>
    <property type="match status" value="1"/>
</dbReference>
<organism evidence="1 2">
    <name type="scientific">Nocardia jiangxiensis</name>
    <dbReference type="NCBI Taxonomy" id="282685"/>
    <lineage>
        <taxon>Bacteria</taxon>
        <taxon>Bacillati</taxon>
        <taxon>Actinomycetota</taxon>
        <taxon>Actinomycetes</taxon>
        <taxon>Mycobacteriales</taxon>
        <taxon>Nocardiaceae</taxon>
        <taxon>Nocardia</taxon>
    </lineage>
</organism>
<accession>A0ABW6SBL9</accession>
<evidence type="ECO:0000313" key="2">
    <source>
        <dbReference type="Proteomes" id="UP001601992"/>
    </source>
</evidence>
<proteinExistence type="predicted"/>
<dbReference type="Gene3D" id="3.40.1520.10">
    <property type="entry name" value="Ta1353-like"/>
    <property type="match status" value="1"/>
</dbReference>
<evidence type="ECO:0000313" key="1">
    <source>
        <dbReference type="EMBL" id="MFF3572825.1"/>
    </source>
</evidence>
<dbReference type="PANTHER" id="PTHR36155:SF1">
    <property type="entry name" value="BLL5354 PROTEIN"/>
    <property type="match status" value="1"/>
</dbReference>
<gene>
    <name evidence="1" type="ORF">ACFYXQ_34160</name>
</gene>
<comment type="caution">
    <text evidence="1">The sequence shown here is derived from an EMBL/GenBank/DDBJ whole genome shotgun (WGS) entry which is preliminary data.</text>
</comment>
<keyword evidence="1" id="KW-0808">Transferase</keyword>
<dbReference type="GO" id="GO:0016301">
    <property type="term" value="F:kinase activity"/>
    <property type="evidence" value="ECO:0007669"/>
    <property type="project" value="UniProtKB-KW"/>
</dbReference>
<dbReference type="InterPro" id="IPR007153">
    <property type="entry name" value="Adenosine_kinase"/>
</dbReference>
<keyword evidence="2" id="KW-1185">Reference proteome</keyword>
<dbReference type="PANTHER" id="PTHR36155">
    <property type="entry name" value="BLL5354 PROTEIN"/>
    <property type="match status" value="1"/>
</dbReference>
<dbReference type="RefSeq" id="WP_040822327.1">
    <property type="nucleotide sequence ID" value="NZ_JBIAQY010000015.1"/>
</dbReference>
<dbReference type="InterPro" id="IPR036902">
    <property type="entry name" value="Ta1353-like_sf"/>
</dbReference>
<dbReference type="Proteomes" id="UP001601992">
    <property type="component" value="Unassembled WGS sequence"/>
</dbReference>
<protein>
    <submittedName>
        <fullName evidence="1">Adenosine-specific kinase</fullName>
    </submittedName>
</protein>